<protein>
    <submittedName>
        <fullName evidence="1">Uncharacterized protein</fullName>
    </submittedName>
</protein>
<proteinExistence type="predicted"/>
<gene>
    <name evidence="1" type="ORF">G7Y89_g13879</name>
</gene>
<dbReference type="OrthoDB" id="1046782at2759"/>
<name>A0A8H4R8U4_9HELO</name>
<accession>A0A8H4R8U4</accession>
<dbReference type="Proteomes" id="UP000566819">
    <property type="component" value="Unassembled WGS sequence"/>
</dbReference>
<comment type="caution">
    <text evidence="1">The sequence shown here is derived from an EMBL/GenBank/DDBJ whole genome shotgun (WGS) entry which is preliminary data.</text>
</comment>
<organism evidence="1 2">
    <name type="scientific">Cudoniella acicularis</name>
    <dbReference type="NCBI Taxonomy" id="354080"/>
    <lineage>
        <taxon>Eukaryota</taxon>
        <taxon>Fungi</taxon>
        <taxon>Dikarya</taxon>
        <taxon>Ascomycota</taxon>
        <taxon>Pezizomycotina</taxon>
        <taxon>Leotiomycetes</taxon>
        <taxon>Helotiales</taxon>
        <taxon>Tricladiaceae</taxon>
        <taxon>Cudoniella</taxon>
    </lineage>
</organism>
<evidence type="ECO:0000313" key="1">
    <source>
        <dbReference type="EMBL" id="KAF4624295.1"/>
    </source>
</evidence>
<reference evidence="1 2" key="1">
    <citation type="submission" date="2020-03" db="EMBL/GenBank/DDBJ databases">
        <title>Draft Genome Sequence of Cudoniella acicularis.</title>
        <authorList>
            <person name="Buettner E."/>
            <person name="Kellner H."/>
        </authorList>
    </citation>
    <scope>NUCLEOTIDE SEQUENCE [LARGE SCALE GENOMIC DNA]</scope>
    <source>
        <strain evidence="1 2">DSM 108380</strain>
    </source>
</reference>
<dbReference type="EMBL" id="JAAMPI010001704">
    <property type="protein sequence ID" value="KAF4624295.1"/>
    <property type="molecule type" value="Genomic_DNA"/>
</dbReference>
<dbReference type="AlphaFoldDB" id="A0A8H4R8U4"/>
<keyword evidence="2" id="KW-1185">Reference proteome</keyword>
<sequence>MTFCDNEALFSDFYRAPVPSGQDETGIEHIDWSPNESRGQIRTSSITYIVASHAEPDLRIIFAPLDLRGEVSLRPLFEHYQVPSDFIEERLHSVTQGSATRKYDDGSREGLKNRLLNIASQPSWHWQKTIARPFDLFVIVLDELFRQMDEQVWNLSDVFRGIEHASFVEANKTSQPLDPPREYADHDFVGLHNVAKYCIYLKEAFNAIALTTEDLISQHDRLFKTEEDADTTGAMLRHKGGFFKSINLRLDSLSKRTDNVINLVCLSLDI</sequence>
<evidence type="ECO:0000313" key="2">
    <source>
        <dbReference type="Proteomes" id="UP000566819"/>
    </source>
</evidence>